<dbReference type="Proteomes" id="UP000316079">
    <property type="component" value="Unassembled WGS sequence"/>
</dbReference>
<feature type="non-terminal residue" evidence="2">
    <location>
        <position position="1"/>
    </location>
</feature>
<keyword evidence="3" id="KW-1185">Reference proteome</keyword>
<name>A0A553Q4G6_9TELE</name>
<organism evidence="2 3">
    <name type="scientific">Danionella cerebrum</name>
    <dbReference type="NCBI Taxonomy" id="2873325"/>
    <lineage>
        <taxon>Eukaryota</taxon>
        <taxon>Metazoa</taxon>
        <taxon>Chordata</taxon>
        <taxon>Craniata</taxon>
        <taxon>Vertebrata</taxon>
        <taxon>Euteleostomi</taxon>
        <taxon>Actinopterygii</taxon>
        <taxon>Neopterygii</taxon>
        <taxon>Teleostei</taxon>
        <taxon>Ostariophysi</taxon>
        <taxon>Cypriniformes</taxon>
        <taxon>Danionidae</taxon>
        <taxon>Danioninae</taxon>
        <taxon>Danionella</taxon>
    </lineage>
</organism>
<comment type="caution">
    <text evidence="2">The sequence shown here is derived from an EMBL/GenBank/DDBJ whole genome shotgun (WGS) entry which is preliminary data.</text>
</comment>
<accession>A0A553Q4G6</accession>
<evidence type="ECO:0000313" key="3">
    <source>
        <dbReference type="Proteomes" id="UP000316079"/>
    </source>
</evidence>
<protein>
    <submittedName>
        <fullName evidence="2">Uncharacterized protein</fullName>
    </submittedName>
</protein>
<gene>
    <name evidence="2" type="ORF">DNTS_002272</name>
</gene>
<proteinExistence type="predicted"/>
<sequence>IQRPVAELSTKCVGGVLDYVELTDTSVVIEQYPISSAAAVNCAVRRQETQSGAHDTGPLLIPVGPKHEALKTERKKEYLTFHKQQQDKWIKYGQDMGMVVLRHGDHRLPRESSLSALVNGSAYSNKKIMVEHQGKRTHQMSLKTGNASHGDEKRSQGREENVRRGEDKLSVPQRAGEIVIGSEPRPYLSAAGLQDSRRTKRNGNLK</sequence>
<dbReference type="AlphaFoldDB" id="A0A553Q4G6"/>
<feature type="compositionally biased region" description="Basic and acidic residues" evidence="1">
    <location>
        <begin position="149"/>
        <end position="169"/>
    </location>
</feature>
<feature type="region of interest" description="Disordered" evidence="1">
    <location>
        <begin position="134"/>
        <end position="206"/>
    </location>
</feature>
<evidence type="ECO:0000256" key="1">
    <source>
        <dbReference type="SAM" id="MobiDB-lite"/>
    </source>
</evidence>
<evidence type="ECO:0000313" key="2">
    <source>
        <dbReference type="EMBL" id="TRY84825.1"/>
    </source>
</evidence>
<reference evidence="2 3" key="1">
    <citation type="journal article" date="2019" name="Sci. Data">
        <title>Hybrid genome assembly and annotation of Danionella translucida.</title>
        <authorList>
            <person name="Kadobianskyi M."/>
            <person name="Schulze L."/>
            <person name="Schuelke M."/>
            <person name="Judkewitz B."/>
        </authorList>
    </citation>
    <scope>NUCLEOTIDE SEQUENCE [LARGE SCALE GENOMIC DNA]</scope>
    <source>
        <strain evidence="2 3">Bolton</strain>
    </source>
</reference>
<dbReference type="EMBL" id="SRMA01026365">
    <property type="protein sequence ID" value="TRY84825.1"/>
    <property type="molecule type" value="Genomic_DNA"/>
</dbReference>